<feature type="transmembrane region" description="Helical" evidence="7">
    <location>
        <begin position="135"/>
        <end position="151"/>
    </location>
</feature>
<evidence type="ECO:0000256" key="1">
    <source>
        <dbReference type="ARBA" id="ARBA00004651"/>
    </source>
</evidence>
<comment type="similarity">
    <text evidence="2">Belongs to the UPF0073 (Hly-III) family.</text>
</comment>
<dbReference type="PANTHER" id="PTHR20855">
    <property type="entry name" value="ADIPOR/PROGESTIN RECEPTOR-RELATED"/>
    <property type="match status" value="1"/>
</dbReference>
<dbReference type="EMBL" id="BSSU01000005">
    <property type="protein sequence ID" value="GLX81665.1"/>
    <property type="molecule type" value="Genomic_DNA"/>
</dbReference>
<keyword evidence="3" id="KW-1003">Cell membrane</keyword>
<keyword evidence="9" id="KW-1185">Reference proteome</keyword>
<evidence type="ECO:0000256" key="2">
    <source>
        <dbReference type="ARBA" id="ARBA00008488"/>
    </source>
</evidence>
<feature type="transmembrane region" description="Helical" evidence="7">
    <location>
        <begin position="46"/>
        <end position="68"/>
    </location>
</feature>
<gene>
    <name evidence="8" type="ORF">theurythT_11170</name>
</gene>
<comment type="subcellular location">
    <subcellularLocation>
        <location evidence="1">Cell membrane</location>
        <topology evidence="1">Multi-pass membrane protein</topology>
    </subcellularLocation>
</comment>
<proteinExistence type="inferred from homology"/>
<feature type="transmembrane region" description="Helical" evidence="7">
    <location>
        <begin position="21"/>
        <end position="40"/>
    </location>
</feature>
<dbReference type="Proteomes" id="UP001157133">
    <property type="component" value="Unassembled WGS sequence"/>
</dbReference>
<sequence length="211" mass="23337">MSHPSSYSLPEEVANAISHGIGTLLSVAALTLLVTYAVIAQDPVRVISFSIYGASLIILFLASTLYHSFVNESLKKVFKVIDHCAIYILIAGTYTPLMLLTIEGSLGYWMLTVIWLIALLGVAFKIKFGSQYKNLSLFSYLGMGFISLFIIKELYQQLSSGGMTLLVTGGVVYSLGVIFYVLKQVPYTHAIWHMFVLGGASCHFFMMLFYV</sequence>
<feature type="transmembrane region" description="Helical" evidence="7">
    <location>
        <begin position="80"/>
        <end position="100"/>
    </location>
</feature>
<dbReference type="InterPro" id="IPR005744">
    <property type="entry name" value="Hy-lIII"/>
</dbReference>
<feature type="transmembrane region" description="Helical" evidence="7">
    <location>
        <begin position="163"/>
        <end position="182"/>
    </location>
</feature>
<evidence type="ECO:0000313" key="8">
    <source>
        <dbReference type="EMBL" id="GLX81665.1"/>
    </source>
</evidence>
<keyword evidence="5 7" id="KW-1133">Transmembrane helix</keyword>
<accession>A0ABQ6H3G3</accession>
<keyword evidence="6 7" id="KW-0472">Membrane</keyword>
<evidence type="ECO:0000256" key="3">
    <source>
        <dbReference type="ARBA" id="ARBA00022475"/>
    </source>
</evidence>
<dbReference type="Pfam" id="PF03006">
    <property type="entry name" value="HlyIII"/>
    <property type="match status" value="1"/>
</dbReference>
<evidence type="ECO:0000256" key="6">
    <source>
        <dbReference type="ARBA" id="ARBA00023136"/>
    </source>
</evidence>
<comment type="caution">
    <text evidence="8">The sequence shown here is derived from an EMBL/GenBank/DDBJ whole genome shotgun (WGS) entry which is preliminary data.</text>
</comment>
<reference evidence="8 9" key="1">
    <citation type="submission" date="2023-03" db="EMBL/GenBank/DDBJ databases">
        <title>Draft genome sequence of Thalassotalea eurytherma JCM 18482T.</title>
        <authorList>
            <person name="Sawabe T."/>
        </authorList>
    </citation>
    <scope>NUCLEOTIDE SEQUENCE [LARGE SCALE GENOMIC DNA]</scope>
    <source>
        <strain evidence="8 9">JCM 18482</strain>
    </source>
</reference>
<evidence type="ECO:0000256" key="5">
    <source>
        <dbReference type="ARBA" id="ARBA00022989"/>
    </source>
</evidence>
<dbReference type="PANTHER" id="PTHR20855:SF3">
    <property type="entry name" value="LD03007P"/>
    <property type="match status" value="1"/>
</dbReference>
<protein>
    <submittedName>
        <fullName evidence="8">Hemolysin III family protein</fullName>
    </submittedName>
</protein>
<evidence type="ECO:0000256" key="7">
    <source>
        <dbReference type="SAM" id="Phobius"/>
    </source>
</evidence>
<evidence type="ECO:0000256" key="4">
    <source>
        <dbReference type="ARBA" id="ARBA00022692"/>
    </source>
</evidence>
<feature type="transmembrane region" description="Helical" evidence="7">
    <location>
        <begin position="106"/>
        <end position="123"/>
    </location>
</feature>
<feature type="transmembrane region" description="Helical" evidence="7">
    <location>
        <begin position="189"/>
        <end position="210"/>
    </location>
</feature>
<dbReference type="InterPro" id="IPR004254">
    <property type="entry name" value="AdipoR/HlyIII-related"/>
</dbReference>
<evidence type="ECO:0000313" key="9">
    <source>
        <dbReference type="Proteomes" id="UP001157133"/>
    </source>
</evidence>
<name>A0ABQ6H3G3_9GAMM</name>
<dbReference type="RefSeq" id="WP_284207004.1">
    <property type="nucleotide sequence ID" value="NZ_BSSU01000005.1"/>
</dbReference>
<dbReference type="NCBIfam" id="TIGR01065">
    <property type="entry name" value="hlyIII"/>
    <property type="match status" value="1"/>
</dbReference>
<organism evidence="8 9">
    <name type="scientific">Thalassotalea eurytherma</name>
    <dbReference type="NCBI Taxonomy" id="1144278"/>
    <lineage>
        <taxon>Bacteria</taxon>
        <taxon>Pseudomonadati</taxon>
        <taxon>Pseudomonadota</taxon>
        <taxon>Gammaproteobacteria</taxon>
        <taxon>Alteromonadales</taxon>
        <taxon>Colwelliaceae</taxon>
        <taxon>Thalassotalea</taxon>
    </lineage>
</organism>
<keyword evidence="4 7" id="KW-0812">Transmembrane</keyword>